<reference evidence="1 2" key="1">
    <citation type="submission" date="2020-07" db="EMBL/GenBank/DDBJ databases">
        <title>Huge and variable diversity of episymbiotic CPR bacteria and DPANN archaea in groundwater ecosystems.</title>
        <authorList>
            <person name="He C.Y."/>
            <person name="Keren R."/>
            <person name="Whittaker M."/>
            <person name="Farag I.F."/>
            <person name="Doudna J."/>
            <person name="Cate J.H.D."/>
            <person name="Banfield J.F."/>
        </authorList>
    </citation>
    <scope>NUCLEOTIDE SEQUENCE [LARGE SCALE GENOMIC DNA]</scope>
    <source>
        <strain evidence="1">NC_groundwater_541_Ag_S-0.1um_46_50</strain>
    </source>
</reference>
<evidence type="ECO:0000313" key="2">
    <source>
        <dbReference type="Proteomes" id="UP000595618"/>
    </source>
</evidence>
<organism evidence="1 2">
    <name type="scientific">Candidatus Sungiibacteriota bacterium</name>
    <dbReference type="NCBI Taxonomy" id="2750080"/>
    <lineage>
        <taxon>Bacteria</taxon>
        <taxon>Candidatus Sungiibacteriota</taxon>
    </lineage>
</organism>
<accession>A0A7T5URH1</accession>
<dbReference type="Proteomes" id="UP000595618">
    <property type="component" value="Chromosome"/>
</dbReference>
<proteinExistence type="predicted"/>
<name>A0A7T5URH1_9BACT</name>
<dbReference type="AlphaFoldDB" id="A0A7T5URH1"/>
<sequence length="218" mass="25380">MFWEKRRQLSLPRPAIKKPEPREVTDADIGMSPEELEEYTQLIQAVGCHLPTVLRRAILFFLKTQKILIYNPQEVFGFLNLRPRKEVPDKVIPDDSPEDASIYREWVWKALRPRDKIDGFKFGGESFSYQYGGFYSSFNPYAREIPLIDLRTIASLKKNFSDQSEDRIHFFVSDVYKAEERFAGDPHFVMVYQLEIGGIIFGFWEEGKSSTVPQAKEA</sequence>
<dbReference type="EMBL" id="CP066690">
    <property type="protein sequence ID" value="QQG45516.1"/>
    <property type="molecule type" value="Genomic_DNA"/>
</dbReference>
<gene>
    <name evidence="1" type="ORF">HYW89_01085</name>
</gene>
<evidence type="ECO:0000313" key="1">
    <source>
        <dbReference type="EMBL" id="QQG45516.1"/>
    </source>
</evidence>
<protein>
    <submittedName>
        <fullName evidence="1">Uncharacterized protein</fullName>
    </submittedName>
</protein>